<dbReference type="Pfam" id="PF00581">
    <property type="entry name" value="Rhodanese"/>
    <property type="match status" value="1"/>
</dbReference>
<dbReference type="CDD" id="cd00158">
    <property type="entry name" value="RHOD"/>
    <property type="match status" value="1"/>
</dbReference>
<dbReference type="AlphaFoldDB" id="B8DIQ1"/>
<dbReference type="SMART" id="SM00450">
    <property type="entry name" value="RHOD"/>
    <property type="match status" value="1"/>
</dbReference>
<gene>
    <name evidence="3" type="ordered locus">DvMF_2623</name>
</gene>
<accession>B8DIQ1</accession>
<organism evidence="3">
    <name type="scientific">Nitratidesulfovibrio vulgaris (strain DSM 19637 / Miyazaki F)</name>
    <name type="common">Desulfovibrio vulgaris</name>
    <dbReference type="NCBI Taxonomy" id="883"/>
    <lineage>
        <taxon>Bacteria</taxon>
        <taxon>Pseudomonadati</taxon>
        <taxon>Thermodesulfobacteriota</taxon>
        <taxon>Desulfovibrionia</taxon>
        <taxon>Desulfovibrionales</taxon>
        <taxon>Desulfovibrionaceae</taxon>
        <taxon>Nitratidesulfovibrio</taxon>
    </lineage>
</organism>
<dbReference type="Gene3D" id="3.40.250.10">
    <property type="entry name" value="Rhodanese-like domain"/>
    <property type="match status" value="1"/>
</dbReference>
<evidence type="ECO:0000259" key="2">
    <source>
        <dbReference type="PROSITE" id="PS50206"/>
    </source>
</evidence>
<dbReference type="InterPro" id="IPR052367">
    <property type="entry name" value="Thiosulfate_ST/Rhodanese-like"/>
</dbReference>
<reference evidence="3" key="1">
    <citation type="submission" date="2008-10" db="EMBL/GenBank/DDBJ databases">
        <title>Complete sequence of Desulfovibrio vulgaris str. 'Miyazaki F'.</title>
        <authorList>
            <person name="Lucas S."/>
            <person name="Copeland A."/>
            <person name="Lapidus A."/>
            <person name="Glavina del Rio T."/>
            <person name="Dalin E."/>
            <person name="Tice H."/>
            <person name="Bruce D."/>
            <person name="Goodwin L."/>
            <person name="Pitluck S."/>
            <person name="Sims D."/>
            <person name="Brettin T."/>
            <person name="Detter J.C."/>
            <person name="Han C."/>
            <person name="Larimer F."/>
            <person name="Land M."/>
            <person name="Hauser L."/>
            <person name="Kyrpides N."/>
            <person name="Mikhailova N."/>
            <person name="Hazen T.C."/>
            <person name="Richardson P."/>
        </authorList>
    </citation>
    <scope>NUCLEOTIDE SEQUENCE</scope>
    <source>
        <strain evidence="3">Miyazaki F</strain>
    </source>
</reference>
<dbReference type="SUPFAM" id="SSF52821">
    <property type="entry name" value="Rhodanese/Cell cycle control phosphatase"/>
    <property type="match status" value="1"/>
</dbReference>
<sequence>MLLWLAALCVAAYSVQAMLPRIAPDTVRAAQQTAGQVDGLVGGWRNVTPQEAATVIGQRANDEAFMVLDVRTPGEFSEGHLQGARNIDFTSPEFRDRVRSLNRNRTYLVYCRSGNRSGKALEVFRELGFTSILHMDGGTLAWNAAGLPLEK</sequence>
<feature type="chain" id="PRO_5002870281" evidence="1">
    <location>
        <begin position="18"/>
        <end position="151"/>
    </location>
</feature>
<dbReference type="STRING" id="883.DvMF_2623"/>
<dbReference type="InterPro" id="IPR001763">
    <property type="entry name" value="Rhodanese-like_dom"/>
</dbReference>
<dbReference type="PANTHER" id="PTHR45431:SF3">
    <property type="entry name" value="RHODANESE-LIKE DOMAIN-CONTAINING PROTEIN 15, CHLOROPLASTIC"/>
    <property type="match status" value="1"/>
</dbReference>
<dbReference type="InterPro" id="IPR036873">
    <property type="entry name" value="Rhodanese-like_dom_sf"/>
</dbReference>
<proteinExistence type="predicted"/>
<evidence type="ECO:0000256" key="1">
    <source>
        <dbReference type="SAM" id="SignalP"/>
    </source>
</evidence>
<dbReference type="HOGENOM" id="CLU_089574_1_0_7"/>
<dbReference type="eggNOG" id="COG0607">
    <property type="taxonomic scope" value="Bacteria"/>
</dbReference>
<dbReference type="KEGG" id="dvm:DvMF_2623"/>
<name>B8DIQ1_NITV9</name>
<protein>
    <submittedName>
        <fullName evidence="3">Rhodanese domain protein</fullName>
    </submittedName>
</protein>
<dbReference type="PROSITE" id="PS50206">
    <property type="entry name" value="RHODANESE_3"/>
    <property type="match status" value="1"/>
</dbReference>
<feature type="signal peptide" evidence="1">
    <location>
        <begin position="1"/>
        <end position="17"/>
    </location>
</feature>
<keyword evidence="1" id="KW-0732">Signal</keyword>
<feature type="domain" description="Rhodanese" evidence="2">
    <location>
        <begin position="61"/>
        <end position="151"/>
    </location>
</feature>
<dbReference type="PANTHER" id="PTHR45431">
    <property type="entry name" value="RHODANESE-LIKE DOMAIN-CONTAINING PROTEIN 15, CHLOROPLASTIC"/>
    <property type="match status" value="1"/>
</dbReference>
<evidence type="ECO:0000313" key="3">
    <source>
        <dbReference type="EMBL" id="ACL09562.1"/>
    </source>
</evidence>
<dbReference type="EMBL" id="CP001197">
    <property type="protein sequence ID" value="ACL09562.1"/>
    <property type="molecule type" value="Genomic_DNA"/>
</dbReference>